<evidence type="ECO:0000313" key="1">
    <source>
        <dbReference type="EnsemblMetazoa" id="Aqu2.1.18667_001"/>
    </source>
</evidence>
<protein>
    <recommendedName>
        <fullName evidence="2">YqaJ viral recombinase domain-containing protein</fullName>
    </recommendedName>
</protein>
<dbReference type="EnsemblMetazoa" id="Aqu2.1.18667_001">
    <property type="protein sequence ID" value="Aqu2.1.18667_001"/>
    <property type="gene ID" value="Aqu2.1.18667"/>
</dbReference>
<dbReference type="GO" id="GO:0006281">
    <property type="term" value="P:DNA repair"/>
    <property type="evidence" value="ECO:0007669"/>
    <property type="project" value="UniProtKB-ARBA"/>
</dbReference>
<sequence length="148" mass="17436">MQLLHKLTYSQEDCEVVKIATRNQSQCVKWFEERQYRITASNVGTICKGAITTKGDCRIVEIKCLYTCRNMSVVEAFSKIKPFYCEVLYGQKQFQGTMEIVGIEWCDFVIWTTKDMTIERIRFDKLFWTSCLSYLKSVYLEYILPEIS</sequence>
<reference evidence="1" key="1">
    <citation type="submission" date="2017-05" db="UniProtKB">
        <authorList>
            <consortium name="EnsemblMetazoa"/>
        </authorList>
    </citation>
    <scope>IDENTIFICATION</scope>
</reference>
<proteinExistence type="predicted"/>
<dbReference type="PANTHER" id="PTHR46609:SF8">
    <property type="entry name" value="YQAJ VIRAL RECOMBINASE DOMAIN-CONTAINING PROTEIN"/>
    <property type="match status" value="1"/>
</dbReference>
<accession>A0A1X7TUD6</accession>
<dbReference type="InterPro" id="IPR051703">
    <property type="entry name" value="NF-kappa-B_Signaling_Reg"/>
</dbReference>
<dbReference type="Gene3D" id="3.90.320.10">
    <property type="match status" value="2"/>
</dbReference>
<dbReference type="eggNOG" id="ENOG502SXW1">
    <property type="taxonomic scope" value="Eukaryota"/>
</dbReference>
<dbReference type="InterPro" id="IPR011335">
    <property type="entry name" value="Restrct_endonuc-II-like"/>
</dbReference>
<evidence type="ECO:0008006" key="2">
    <source>
        <dbReference type="Google" id="ProtNLM"/>
    </source>
</evidence>
<dbReference type="AlphaFoldDB" id="A0A1X7TUD6"/>
<dbReference type="SUPFAM" id="SSF52980">
    <property type="entry name" value="Restriction endonuclease-like"/>
    <property type="match status" value="1"/>
</dbReference>
<organism evidence="1">
    <name type="scientific">Amphimedon queenslandica</name>
    <name type="common">Sponge</name>
    <dbReference type="NCBI Taxonomy" id="400682"/>
    <lineage>
        <taxon>Eukaryota</taxon>
        <taxon>Metazoa</taxon>
        <taxon>Porifera</taxon>
        <taxon>Demospongiae</taxon>
        <taxon>Heteroscleromorpha</taxon>
        <taxon>Haplosclerida</taxon>
        <taxon>Niphatidae</taxon>
        <taxon>Amphimedon</taxon>
    </lineage>
</organism>
<name>A0A1X7TUD6_AMPQE</name>
<dbReference type="PANTHER" id="PTHR46609">
    <property type="entry name" value="EXONUCLEASE, PHAGE-TYPE/RECB, C-TERMINAL DOMAIN-CONTAINING PROTEIN"/>
    <property type="match status" value="1"/>
</dbReference>
<dbReference type="InterPro" id="IPR011604">
    <property type="entry name" value="PDDEXK-like_dom_sf"/>
</dbReference>
<dbReference type="InParanoid" id="A0A1X7TUD6"/>